<sequence>MSKVVLVTGASRGIGLAVAHHLLAHAHKVVLVARAAEPMAALQKAFPDQVAYKATDATDYAALASTVDLAVSTWGRLDGVVINHGALTPVQRLADADLDAWKRLYDINVFSALALAKAALPALRAAKGRIVLVSTGASKKGYASWGAYGSSKAAANALVQHLAVEEPEIVSVAVAPGRVDTDMQKQIRDEGARGGMDAKVLSTFVDAYADGSLSPPEKPAEVLAKLALEAAPELSGTYFNWNDSHMGTYHWS</sequence>
<evidence type="ECO:0000313" key="5">
    <source>
        <dbReference type="EMBL" id="KIH87334.1"/>
    </source>
</evidence>
<feature type="domain" description="Ketoreductase" evidence="4">
    <location>
        <begin position="3"/>
        <end position="182"/>
    </location>
</feature>
<dbReference type="GeneID" id="63678397"/>
<dbReference type="GO" id="GO:0050664">
    <property type="term" value="F:oxidoreductase activity, acting on NAD(P)H, oxygen as acceptor"/>
    <property type="evidence" value="ECO:0007669"/>
    <property type="project" value="TreeGrafter"/>
</dbReference>
<dbReference type="PANTHER" id="PTHR43008:SF8">
    <property type="entry name" value="BENZIL REDUCTASE ((S)-BENZOIN FORMING) IRC24"/>
    <property type="match status" value="1"/>
</dbReference>
<evidence type="ECO:0000259" key="4">
    <source>
        <dbReference type="SMART" id="SM00822"/>
    </source>
</evidence>
<dbReference type="EMBL" id="AWTV01000010">
    <property type="protein sequence ID" value="KIH87334.1"/>
    <property type="molecule type" value="Genomic_DNA"/>
</dbReference>
<evidence type="ECO:0000313" key="6">
    <source>
        <dbReference type="Proteomes" id="UP000031575"/>
    </source>
</evidence>
<dbReference type="PANTHER" id="PTHR43008">
    <property type="entry name" value="BENZIL REDUCTASE"/>
    <property type="match status" value="1"/>
</dbReference>
<dbReference type="Gene3D" id="3.40.50.720">
    <property type="entry name" value="NAD(P)-binding Rossmann-like Domain"/>
    <property type="match status" value="1"/>
</dbReference>
<protein>
    <recommendedName>
        <fullName evidence="4">Ketoreductase domain-containing protein</fullName>
    </recommendedName>
</protein>
<evidence type="ECO:0000256" key="2">
    <source>
        <dbReference type="ARBA" id="ARBA00022857"/>
    </source>
</evidence>
<organism evidence="5 6">
    <name type="scientific">Sporothrix brasiliensis 5110</name>
    <dbReference type="NCBI Taxonomy" id="1398154"/>
    <lineage>
        <taxon>Eukaryota</taxon>
        <taxon>Fungi</taxon>
        <taxon>Dikarya</taxon>
        <taxon>Ascomycota</taxon>
        <taxon>Pezizomycotina</taxon>
        <taxon>Sordariomycetes</taxon>
        <taxon>Sordariomycetidae</taxon>
        <taxon>Ophiostomatales</taxon>
        <taxon>Ophiostomataceae</taxon>
        <taxon>Sporothrix</taxon>
    </lineage>
</organism>
<name>A0A0C2EML2_9PEZI</name>
<keyword evidence="2" id="KW-0521">NADP</keyword>
<dbReference type="FunFam" id="3.40.50.720:FF:000281">
    <property type="entry name" value="Uncharacterized oxidoreductase YIR035C"/>
    <property type="match status" value="1"/>
</dbReference>
<dbReference type="VEuPathDB" id="FungiDB:SPBR_05199"/>
<dbReference type="PRINTS" id="PR00081">
    <property type="entry name" value="GDHRDH"/>
</dbReference>
<dbReference type="OrthoDB" id="153074at2759"/>
<dbReference type="SMART" id="SM00822">
    <property type="entry name" value="PKS_KR"/>
    <property type="match status" value="1"/>
</dbReference>
<dbReference type="InterPro" id="IPR057326">
    <property type="entry name" value="KR_dom"/>
</dbReference>
<proteinExistence type="inferred from homology"/>
<dbReference type="Pfam" id="PF00106">
    <property type="entry name" value="adh_short"/>
    <property type="match status" value="1"/>
</dbReference>
<comment type="similarity">
    <text evidence="1">Belongs to the short-chain dehydrogenases/reductases (SDR) family.</text>
</comment>
<accession>A0A0C2EML2</accession>
<dbReference type="InterPro" id="IPR036291">
    <property type="entry name" value="NAD(P)-bd_dom_sf"/>
</dbReference>
<dbReference type="InterPro" id="IPR002347">
    <property type="entry name" value="SDR_fam"/>
</dbReference>
<dbReference type="Proteomes" id="UP000031575">
    <property type="component" value="Unassembled WGS sequence"/>
</dbReference>
<dbReference type="HOGENOM" id="CLU_010194_2_11_1"/>
<gene>
    <name evidence="5" type="ORF">SPBR_05199</name>
</gene>
<comment type="caution">
    <text evidence="5">The sequence shown here is derived from an EMBL/GenBank/DDBJ whole genome shotgun (WGS) entry which is preliminary data.</text>
</comment>
<dbReference type="SUPFAM" id="SSF51735">
    <property type="entry name" value="NAD(P)-binding Rossmann-fold domains"/>
    <property type="match status" value="1"/>
</dbReference>
<keyword evidence="6" id="KW-1185">Reference proteome</keyword>
<evidence type="ECO:0000256" key="1">
    <source>
        <dbReference type="ARBA" id="ARBA00006484"/>
    </source>
</evidence>
<reference evidence="5 6" key="1">
    <citation type="journal article" date="2014" name="BMC Genomics">
        <title>Comparative genomics of the major fungal agents of human and animal Sporotrichosis: Sporothrix schenckii and Sporothrix brasiliensis.</title>
        <authorList>
            <person name="Teixeira M.M."/>
            <person name="de Almeida L.G."/>
            <person name="Kubitschek-Barreira P."/>
            <person name="Alves F.L."/>
            <person name="Kioshima E.S."/>
            <person name="Abadio A.K."/>
            <person name="Fernandes L."/>
            <person name="Derengowski L.S."/>
            <person name="Ferreira K.S."/>
            <person name="Souza R.C."/>
            <person name="Ruiz J.C."/>
            <person name="de Andrade N.C."/>
            <person name="Paes H.C."/>
            <person name="Nicola A.M."/>
            <person name="Albuquerque P."/>
            <person name="Gerber A.L."/>
            <person name="Martins V.P."/>
            <person name="Peconick L.D."/>
            <person name="Neto A.V."/>
            <person name="Chaucanez C.B."/>
            <person name="Silva P.A."/>
            <person name="Cunha O.L."/>
            <person name="de Oliveira F.F."/>
            <person name="dos Santos T.C."/>
            <person name="Barros A.L."/>
            <person name="Soares M.A."/>
            <person name="de Oliveira L.M."/>
            <person name="Marini M.M."/>
            <person name="Villalobos-Duno H."/>
            <person name="Cunha M.M."/>
            <person name="de Hoog S."/>
            <person name="da Silveira J.F."/>
            <person name="Henrissat B."/>
            <person name="Nino-Vega G.A."/>
            <person name="Cisalpino P.S."/>
            <person name="Mora-Montes H.M."/>
            <person name="Almeida S.R."/>
            <person name="Stajich J.E."/>
            <person name="Lopes-Bezerra L.M."/>
            <person name="Vasconcelos A.T."/>
            <person name="Felipe M.S."/>
        </authorList>
    </citation>
    <scope>NUCLEOTIDE SEQUENCE [LARGE SCALE GENOMIC DNA]</scope>
    <source>
        <strain evidence="5 6">5110</strain>
    </source>
</reference>
<dbReference type="AlphaFoldDB" id="A0A0C2EML2"/>
<dbReference type="RefSeq" id="XP_040615344.1">
    <property type="nucleotide sequence ID" value="XM_040763476.1"/>
</dbReference>
<keyword evidence="3" id="KW-0560">Oxidoreductase</keyword>
<evidence type="ECO:0000256" key="3">
    <source>
        <dbReference type="ARBA" id="ARBA00023002"/>
    </source>
</evidence>